<gene>
    <name evidence="1" type="ORF">Acr_00g0057770</name>
</gene>
<comment type="caution">
    <text evidence="1">The sequence shown here is derived from an EMBL/GenBank/DDBJ whole genome shotgun (WGS) entry which is preliminary data.</text>
</comment>
<accession>A0A7J0DMV3</accession>
<dbReference type="Proteomes" id="UP000585474">
    <property type="component" value="Unassembled WGS sequence"/>
</dbReference>
<evidence type="ECO:0000313" key="1">
    <source>
        <dbReference type="EMBL" id="GFS38487.1"/>
    </source>
</evidence>
<dbReference type="EMBL" id="BJWL01000313">
    <property type="protein sequence ID" value="GFS38487.1"/>
    <property type="molecule type" value="Genomic_DNA"/>
</dbReference>
<dbReference type="AlphaFoldDB" id="A0A7J0DMV3"/>
<organism evidence="1 2">
    <name type="scientific">Actinidia rufa</name>
    <dbReference type="NCBI Taxonomy" id="165716"/>
    <lineage>
        <taxon>Eukaryota</taxon>
        <taxon>Viridiplantae</taxon>
        <taxon>Streptophyta</taxon>
        <taxon>Embryophyta</taxon>
        <taxon>Tracheophyta</taxon>
        <taxon>Spermatophyta</taxon>
        <taxon>Magnoliopsida</taxon>
        <taxon>eudicotyledons</taxon>
        <taxon>Gunneridae</taxon>
        <taxon>Pentapetalae</taxon>
        <taxon>asterids</taxon>
        <taxon>Ericales</taxon>
        <taxon>Actinidiaceae</taxon>
        <taxon>Actinidia</taxon>
    </lineage>
</organism>
<name>A0A7J0DMV3_9ERIC</name>
<reference evidence="2" key="1">
    <citation type="submission" date="2019-07" db="EMBL/GenBank/DDBJ databases">
        <title>De Novo Assembly of kiwifruit Actinidia rufa.</title>
        <authorList>
            <person name="Sugita-Konishi S."/>
            <person name="Sato K."/>
            <person name="Mori E."/>
            <person name="Abe Y."/>
            <person name="Kisaki G."/>
            <person name="Hamano K."/>
            <person name="Suezawa K."/>
            <person name="Otani M."/>
            <person name="Fukuda T."/>
            <person name="Manabe T."/>
            <person name="Gomi K."/>
            <person name="Tabuchi M."/>
            <person name="Akimitsu K."/>
            <person name="Kataoka I."/>
        </authorList>
    </citation>
    <scope>NUCLEOTIDE SEQUENCE [LARGE SCALE GENOMIC DNA]</scope>
    <source>
        <strain evidence="2">cv. Fuchu</strain>
    </source>
</reference>
<protein>
    <submittedName>
        <fullName evidence="1">Uncharacterized protein</fullName>
    </submittedName>
</protein>
<sequence>MRRKEEREAVDSFCQQGLQPKSHMEAPSSSIVKNEGMYELSHELIFSSLWPINSEECLRRRKVEQKCNPWGITGSTQLVAVCRGAESLGLEFAMVL</sequence>
<keyword evidence="2" id="KW-1185">Reference proteome</keyword>
<proteinExistence type="predicted"/>
<evidence type="ECO:0000313" key="2">
    <source>
        <dbReference type="Proteomes" id="UP000585474"/>
    </source>
</evidence>